<name>F8P168_SERL9</name>
<accession>F8P168</accession>
<dbReference type="AlphaFoldDB" id="F8P168"/>
<dbReference type="KEGG" id="sla:SERLADRAFT_471421"/>
<organism>
    <name type="scientific">Serpula lacrymans var. lacrymans (strain S7.9)</name>
    <name type="common">Dry rot fungus</name>
    <dbReference type="NCBI Taxonomy" id="578457"/>
    <lineage>
        <taxon>Eukaryota</taxon>
        <taxon>Fungi</taxon>
        <taxon>Dikarya</taxon>
        <taxon>Basidiomycota</taxon>
        <taxon>Agaricomycotina</taxon>
        <taxon>Agaricomycetes</taxon>
        <taxon>Agaricomycetidae</taxon>
        <taxon>Boletales</taxon>
        <taxon>Coniophorineae</taxon>
        <taxon>Serpulaceae</taxon>
        <taxon>Serpula</taxon>
    </lineage>
</organism>
<dbReference type="OrthoDB" id="3032100at2759"/>
<sequence length="145" mass="15212">MMPDVEVKNETSVPLRIAMIAVSPIHCDNYVEAGQSFNAHVGSFQFTFEARTIENGNEYSVEDSLAKAGLISGAVAAGTASVALSMSGPEAGGISPLLMKGAQSAGEAYGTPAQGVVLQNSRPVGFENLIFSIRTENDQYQLVEA</sequence>
<gene>
    <name evidence="1" type="ORF">SERLADRAFT_471421</name>
</gene>
<protein>
    <submittedName>
        <fullName evidence="1">Uncharacterized protein</fullName>
    </submittedName>
</protein>
<dbReference type="GeneID" id="18819939"/>
<proteinExistence type="predicted"/>
<dbReference type="HOGENOM" id="CLU_1787990_0_0_1"/>
<dbReference type="Proteomes" id="UP000008064">
    <property type="component" value="Unassembled WGS sequence"/>
</dbReference>
<dbReference type="RefSeq" id="XP_007320139.1">
    <property type="nucleotide sequence ID" value="XM_007320077.1"/>
</dbReference>
<reference evidence="1" key="1">
    <citation type="submission" date="2011-04" db="EMBL/GenBank/DDBJ databases">
        <title>Evolution of plant cell wall degrading machinery underlies the functional diversity of forest fungi.</title>
        <authorList>
            <consortium name="US DOE Joint Genome Institute (JGI-PGF)"/>
            <person name="Eastwood D.C."/>
            <person name="Floudas D."/>
            <person name="Binder M."/>
            <person name="Majcherczyk A."/>
            <person name="Schneider P."/>
            <person name="Aerts A."/>
            <person name="Asiegbu F.O."/>
            <person name="Baker S.E."/>
            <person name="Barry K."/>
            <person name="Bendiksby M."/>
            <person name="Blumentritt M."/>
            <person name="Coutinho P.M."/>
            <person name="Cullen D."/>
            <person name="Cullen D."/>
            <person name="Gathman A."/>
            <person name="Goodell B."/>
            <person name="Henrissat B."/>
            <person name="Ihrmark K."/>
            <person name="Kauserud H."/>
            <person name="Kohler A."/>
            <person name="LaButti K."/>
            <person name="Lapidus A."/>
            <person name="Lavin J.L."/>
            <person name="Lee Y.-H."/>
            <person name="Lindquist E."/>
            <person name="Lilly W."/>
            <person name="Lucas S."/>
            <person name="Morin E."/>
            <person name="Murat C."/>
            <person name="Oguiza J.A."/>
            <person name="Park J."/>
            <person name="Pisabarro A.G."/>
            <person name="Riley R."/>
            <person name="Rosling A."/>
            <person name="Salamov A."/>
            <person name="Schmidt O."/>
            <person name="Schmutz J."/>
            <person name="Skrede I."/>
            <person name="Stenlid J."/>
            <person name="Wiebenga A."/>
            <person name="Xie X."/>
            <person name="Kues U."/>
            <person name="Hibbett D.S."/>
            <person name="Hoffmeister D."/>
            <person name="Hogberg N."/>
            <person name="Martin F."/>
            <person name="Grigoriev I.V."/>
            <person name="Watkinson S.C."/>
        </authorList>
    </citation>
    <scope>NUCLEOTIDE SEQUENCE</scope>
    <source>
        <strain evidence="1">S7.9</strain>
    </source>
</reference>
<dbReference type="EMBL" id="GL945436">
    <property type="protein sequence ID" value="EGO22899.1"/>
    <property type="molecule type" value="Genomic_DNA"/>
</dbReference>
<evidence type="ECO:0000313" key="1">
    <source>
        <dbReference type="EMBL" id="EGO22899.1"/>
    </source>
</evidence>